<evidence type="ECO:0000256" key="2">
    <source>
        <dbReference type="SAM" id="Phobius"/>
    </source>
</evidence>
<dbReference type="Proteomes" id="UP000326877">
    <property type="component" value="Unassembled WGS sequence"/>
</dbReference>
<name>A0A5N7BWX9_PETAA</name>
<evidence type="ECO:0000256" key="1">
    <source>
        <dbReference type="SAM" id="MobiDB-lite"/>
    </source>
</evidence>
<dbReference type="PANTHER" id="PTHR31331">
    <property type="entry name" value="LCCL DOMAIN PROTEIN (AFU_ORTHOLOGUE AFUA_5G08630)"/>
    <property type="match status" value="1"/>
</dbReference>
<protein>
    <recommendedName>
        <fullName evidence="3">LCCL domain-containing protein</fullName>
    </recommendedName>
</protein>
<feature type="transmembrane region" description="Helical" evidence="2">
    <location>
        <begin position="471"/>
        <end position="491"/>
    </location>
</feature>
<evidence type="ECO:0000313" key="4">
    <source>
        <dbReference type="EMBL" id="KAE8386342.1"/>
    </source>
</evidence>
<feature type="transmembrane region" description="Helical" evidence="2">
    <location>
        <begin position="322"/>
        <end position="355"/>
    </location>
</feature>
<dbReference type="OrthoDB" id="441660at2759"/>
<dbReference type="SMART" id="SM00603">
    <property type="entry name" value="LCCL"/>
    <property type="match status" value="1"/>
</dbReference>
<dbReference type="Gene3D" id="2.170.130.20">
    <property type="entry name" value="LCCL-like domain"/>
    <property type="match status" value="1"/>
</dbReference>
<dbReference type="InterPro" id="IPR004043">
    <property type="entry name" value="LCCL"/>
</dbReference>
<feature type="compositionally biased region" description="Basic and acidic residues" evidence="1">
    <location>
        <begin position="55"/>
        <end position="64"/>
    </location>
</feature>
<feature type="transmembrane region" description="Helical" evidence="2">
    <location>
        <begin position="443"/>
        <end position="465"/>
    </location>
</feature>
<dbReference type="EMBL" id="ML735313">
    <property type="protein sequence ID" value="KAE8386342.1"/>
    <property type="molecule type" value="Genomic_DNA"/>
</dbReference>
<dbReference type="AlphaFoldDB" id="A0A5N7BWX9"/>
<dbReference type="SUPFAM" id="SSF69848">
    <property type="entry name" value="LCCL domain"/>
    <property type="match status" value="1"/>
</dbReference>
<dbReference type="InterPro" id="IPR036609">
    <property type="entry name" value="LCCL_sf"/>
</dbReference>
<keyword evidence="2" id="KW-1133">Transmembrane helix</keyword>
<dbReference type="InterPro" id="IPR051957">
    <property type="entry name" value="CRISP-LCCL_domain"/>
</dbReference>
<proteinExistence type="predicted"/>
<organism evidence="4">
    <name type="scientific">Petromyces alliaceus</name>
    <name type="common">Aspergillus alliaceus</name>
    <dbReference type="NCBI Taxonomy" id="209559"/>
    <lineage>
        <taxon>Eukaryota</taxon>
        <taxon>Fungi</taxon>
        <taxon>Dikarya</taxon>
        <taxon>Ascomycota</taxon>
        <taxon>Pezizomycotina</taxon>
        <taxon>Eurotiomycetes</taxon>
        <taxon>Eurotiomycetidae</taxon>
        <taxon>Eurotiales</taxon>
        <taxon>Aspergillaceae</taxon>
        <taxon>Aspergillus</taxon>
        <taxon>Aspergillus subgen. Circumdati</taxon>
    </lineage>
</organism>
<evidence type="ECO:0000259" key="3">
    <source>
        <dbReference type="PROSITE" id="PS50820"/>
    </source>
</evidence>
<dbReference type="PANTHER" id="PTHR31331:SF1">
    <property type="entry name" value="CYSTEINE RICH SECRETORY PROTEIN LCCL DOMAIN CONTAINING 2"/>
    <property type="match status" value="1"/>
</dbReference>
<dbReference type="PROSITE" id="PS50820">
    <property type="entry name" value="LCCL"/>
    <property type="match status" value="1"/>
</dbReference>
<feature type="transmembrane region" description="Helical" evidence="2">
    <location>
        <begin position="134"/>
        <end position="156"/>
    </location>
</feature>
<accession>A0A5N7BWX9</accession>
<keyword evidence="2" id="KW-0812">Transmembrane</keyword>
<reference evidence="4" key="1">
    <citation type="submission" date="2019-04" db="EMBL/GenBank/DDBJ databases">
        <title>Friends and foes A comparative genomics studyof 23 Aspergillus species from section Flavi.</title>
        <authorList>
            <consortium name="DOE Joint Genome Institute"/>
            <person name="Kjaerbolling I."/>
            <person name="Vesth T."/>
            <person name="Frisvad J.C."/>
            <person name="Nybo J.L."/>
            <person name="Theobald S."/>
            <person name="Kildgaard S."/>
            <person name="Isbrandt T."/>
            <person name="Kuo A."/>
            <person name="Sato A."/>
            <person name="Lyhne E.K."/>
            <person name="Kogle M.E."/>
            <person name="Wiebenga A."/>
            <person name="Kun R.S."/>
            <person name="Lubbers R.J."/>
            <person name="Makela M.R."/>
            <person name="Barry K."/>
            <person name="Chovatia M."/>
            <person name="Clum A."/>
            <person name="Daum C."/>
            <person name="Haridas S."/>
            <person name="He G."/>
            <person name="LaButti K."/>
            <person name="Lipzen A."/>
            <person name="Mondo S."/>
            <person name="Riley R."/>
            <person name="Salamov A."/>
            <person name="Simmons B.A."/>
            <person name="Magnuson J.K."/>
            <person name="Henrissat B."/>
            <person name="Mortensen U.H."/>
            <person name="Larsen T.O."/>
            <person name="Devries R.P."/>
            <person name="Grigoriev I.V."/>
            <person name="Machida M."/>
            <person name="Baker S.E."/>
            <person name="Andersen M.R."/>
        </authorList>
    </citation>
    <scope>NUCLEOTIDE SEQUENCE [LARGE SCALE GENOMIC DNA]</scope>
    <source>
        <strain evidence="4">IBT 14317</strain>
    </source>
</reference>
<feature type="transmembrane region" description="Helical" evidence="2">
    <location>
        <begin position="375"/>
        <end position="393"/>
    </location>
</feature>
<sequence>MHLDQAPRGRSRSRSSSPEKGFSGPEEYPMHVLAHEDPAGNHPFVIVTRPSTDSMHADNDHMQGTDEPLLPTASSYSRPVKDSDRFSCSLSKIRAWIKGPSPPRKYQINPWLRRWQTAPGRLVERYFPSTSAKVWFLLLSLGIWGAVFIETLHYSITAQEIPGYGKPVELPCYGGLWSNATNCGIDGDACRPFDKGGFAFRCPAGCASLMVLEPYYVGLEEINYRSLVIGGGGESSGGNNFGIYRGDSAICSAALHAGIISDQKGGCGILRRTGEYSGFVSIEKNGISSIGFPSSFPLSFTFGSGESSDAGSVSCQDLRWPLFTFSLIVTTLLSLFITSPAAFYASIYFIVYFQVALSSDHPYSPDYYEVVSTALGRFLPCAFVGFAMYYFCVRHTLKDLDAHWDKTVLWLGPCWVGALNTDTFDKIPISRLTPHDIQQQPGAIPALIIIVALIVLIVLGQAYAFRNEGRFLQMLSIYGIMVGCIMALLIVPNMNLRIHHYILSLLFLPGTTLQTRPSLLYQGLLVGLFVNGIARWGFDSILQTAAALLDGAELGSMLPVIGAPLIPSAQNIIFNFPDITEDADGISVLVNDVERFQAFKSDNGSVDSFNWTRIRSDVPEYFRFGYVKMNALGGIWYEDFTKPAVWEADGQWNSSGKG</sequence>
<feature type="domain" description="LCCL" evidence="3">
    <location>
        <begin position="238"/>
        <end position="290"/>
    </location>
</feature>
<feature type="region of interest" description="Disordered" evidence="1">
    <location>
        <begin position="1"/>
        <end position="78"/>
    </location>
</feature>
<gene>
    <name evidence="4" type="ORF">BDV23DRAFT_6309</name>
</gene>
<dbReference type="Pfam" id="PF03815">
    <property type="entry name" value="LCCL"/>
    <property type="match status" value="1"/>
</dbReference>
<keyword evidence="2" id="KW-0472">Membrane</keyword>